<gene>
    <name evidence="3" type="ORF">KME07_05550</name>
</gene>
<reference evidence="3" key="1">
    <citation type="submission" date="2021-05" db="EMBL/GenBank/DDBJ databases">
        <authorList>
            <person name="Pietrasiak N."/>
            <person name="Ward R."/>
            <person name="Stajich J.E."/>
            <person name="Kurbessoian T."/>
        </authorList>
    </citation>
    <scope>NUCLEOTIDE SEQUENCE</scope>
    <source>
        <strain evidence="3">GSE-TBD4-15B</strain>
    </source>
</reference>
<comment type="caution">
    <text evidence="3">The sequence shown here is derived from an EMBL/GenBank/DDBJ whole genome shotgun (WGS) entry which is preliminary data.</text>
</comment>
<keyword evidence="2" id="KW-0472">Membrane</keyword>
<evidence type="ECO:0000313" key="4">
    <source>
        <dbReference type="Proteomes" id="UP000707356"/>
    </source>
</evidence>
<feature type="region of interest" description="Disordered" evidence="1">
    <location>
        <begin position="1"/>
        <end position="45"/>
    </location>
</feature>
<keyword evidence="2" id="KW-0812">Transmembrane</keyword>
<evidence type="ECO:0000313" key="3">
    <source>
        <dbReference type="EMBL" id="MBW4464889.1"/>
    </source>
</evidence>
<accession>A0A951PA31</accession>
<organism evidence="3 4">
    <name type="scientific">Pegethrix bostrychoides GSE-TBD4-15B</name>
    <dbReference type="NCBI Taxonomy" id="2839662"/>
    <lineage>
        <taxon>Bacteria</taxon>
        <taxon>Bacillati</taxon>
        <taxon>Cyanobacteriota</taxon>
        <taxon>Cyanophyceae</taxon>
        <taxon>Oculatellales</taxon>
        <taxon>Oculatellaceae</taxon>
        <taxon>Pegethrix</taxon>
    </lineage>
</organism>
<protein>
    <submittedName>
        <fullName evidence="3">Uncharacterized protein</fullName>
    </submittedName>
</protein>
<proteinExistence type="predicted"/>
<name>A0A951PA31_9CYAN</name>
<evidence type="ECO:0000256" key="2">
    <source>
        <dbReference type="SAM" id="Phobius"/>
    </source>
</evidence>
<dbReference type="Proteomes" id="UP000707356">
    <property type="component" value="Unassembled WGS sequence"/>
</dbReference>
<dbReference type="EMBL" id="JAHHHV010000024">
    <property type="protein sequence ID" value="MBW4464889.1"/>
    <property type="molecule type" value="Genomic_DNA"/>
</dbReference>
<dbReference type="AlphaFoldDB" id="A0A951PA31"/>
<evidence type="ECO:0000256" key="1">
    <source>
        <dbReference type="SAM" id="MobiDB-lite"/>
    </source>
</evidence>
<keyword evidence="2" id="KW-1133">Transmembrane helix</keyword>
<reference evidence="3" key="2">
    <citation type="journal article" date="2022" name="Microbiol. Resour. Announc.">
        <title>Metagenome Sequencing to Explore Phylogenomics of Terrestrial Cyanobacteria.</title>
        <authorList>
            <person name="Ward R.D."/>
            <person name="Stajich J.E."/>
            <person name="Johansen J.R."/>
            <person name="Huntemann M."/>
            <person name="Clum A."/>
            <person name="Foster B."/>
            <person name="Foster B."/>
            <person name="Roux S."/>
            <person name="Palaniappan K."/>
            <person name="Varghese N."/>
            <person name="Mukherjee S."/>
            <person name="Reddy T.B.K."/>
            <person name="Daum C."/>
            <person name="Copeland A."/>
            <person name="Chen I.A."/>
            <person name="Ivanova N.N."/>
            <person name="Kyrpides N.C."/>
            <person name="Shapiro N."/>
            <person name="Eloe-Fadrosh E.A."/>
            <person name="Pietrasiak N."/>
        </authorList>
    </citation>
    <scope>NUCLEOTIDE SEQUENCE</scope>
    <source>
        <strain evidence="3">GSE-TBD4-15B</strain>
    </source>
</reference>
<sequence>MTSRSRKAANPASVTQPPLGCKPKRRCPTPSQPIPKRPELDGRGQAVAPLPSTIPLPSGPVAFLSAPLTRWVLCPALAAITITGSIGTYLYRGIQTYRYYDWTILPVSDTRLEAACGELTLYYMSWQNPKSDKPIGHVVNAAELSQCAASQETPTPAARFPGLGNKAVLSQLGCKPESGSIERATAWNCIKPVGKLLRSEIELSSRAKQP</sequence>
<feature type="transmembrane region" description="Helical" evidence="2">
    <location>
        <begin position="68"/>
        <end position="91"/>
    </location>
</feature>